<dbReference type="KEGG" id="boz:DBV39_12275"/>
<evidence type="ECO:0000313" key="1">
    <source>
        <dbReference type="EMBL" id="AWB34353.1"/>
    </source>
</evidence>
<dbReference type="Pfam" id="PF02566">
    <property type="entry name" value="OsmC"/>
    <property type="match status" value="1"/>
</dbReference>
<dbReference type="InterPro" id="IPR036102">
    <property type="entry name" value="OsmC/Ohrsf"/>
</dbReference>
<keyword evidence="2" id="KW-1185">Reference proteome</keyword>
<reference evidence="1 2" key="1">
    <citation type="submission" date="2018-04" db="EMBL/GenBank/DDBJ databases">
        <title>Bordetella sp. HZ20 isolated from seawater.</title>
        <authorList>
            <person name="Sun C."/>
        </authorList>
    </citation>
    <scope>NUCLEOTIDE SEQUENCE [LARGE SCALE GENOMIC DNA]</scope>
    <source>
        <strain evidence="1 2">HZ20</strain>
    </source>
</reference>
<evidence type="ECO:0000313" key="2">
    <source>
        <dbReference type="Proteomes" id="UP000244571"/>
    </source>
</evidence>
<dbReference type="NCBIfam" id="NF008009">
    <property type="entry name" value="PRK10738.1"/>
    <property type="match status" value="1"/>
</dbReference>
<dbReference type="EMBL" id="CP028901">
    <property type="protein sequence ID" value="AWB34353.1"/>
    <property type="molecule type" value="Genomic_DNA"/>
</dbReference>
<dbReference type="InterPro" id="IPR003718">
    <property type="entry name" value="OsmC/Ohr_fam"/>
</dbReference>
<gene>
    <name evidence="1" type="ORF">DBV39_12275</name>
</gene>
<dbReference type="InterPro" id="IPR015946">
    <property type="entry name" value="KH_dom-like_a/b"/>
</dbReference>
<dbReference type="OrthoDB" id="9804010at2"/>
<dbReference type="Proteomes" id="UP000244571">
    <property type="component" value="Chromosome"/>
</dbReference>
<sequence length="155" mass="16213">MSMECTVNWGGPDGMLFVATTGSGHVTAMDGAPGGGGHNLAPRPMEMLLAGTGGCTAYDVVLILKRGRHQVTGCSVKLSGERTETDPKVFTKIHFHFIVTGKNLSQQAVERAVKLSHEKYCSASAMMEKTAEITTSVEIVDSNGAIEAASGDGQA</sequence>
<proteinExistence type="predicted"/>
<organism evidence="1 2">
    <name type="scientific">Orrella marina</name>
    <dbReference type="NCBI Taxonomy" id="2163011"/>
    <lineage>
        <taxon>Bacteria</taxon>
        <taxon>Pseudomonadati</taxon>
        <taxon>Pseudomonadota</taxon>
        <taxon>Betaproteobacteria</taxon>
        <taxon>Burkholderiales</taxon>
        <taxon>Alcaligenaceae</taxon>
        <taxon>Orrella</taxon>
    </lineage>
</organism>
<accession>A0A2R4XKQ3</accession>
<dbReference type="AlphaFoldDB" id="A0A2R4XKQ3"/>
<protein>
    <submittedName>
        <fullName evidence="1">OsmC family protein</fullName>
    </submittedName>
</protein>
<name>A0A2R4XKQ3_9BURK</name>
<dbReference type="PANTHER" id="PTHR34352">
    <property type="entry name" value="PROTEIN YHFA"/>
    <property type="match status" value="1"/>
</dbReference>
<dbReference type="SUPFAM" id="SSF82784">
    <property type="entry name" value="OsmC-like"/>
    <property type="match status" value="1"/>
</dbReference>
<dbReference type="Gene3D" id="3.30.300.20">
    <property type="match status" value="1"/>
</dbReference>
<dbReference type="PANTHER" id="PTHR34352:SF1">
    <property type="entry name" value="PROTEIN YHFA"/>
    <property type="match status" value="1"/>
</dbReference>